<proteinExistence type="predicted"/>
<dbReference type="EMBL" id="JH711591">
    <property type="protein sequence ID" value="EIW74623.1"/>
    <property type="molecule type" value="Genomic_DNA"/>
</dbReference>
<organism evidence="2 3">
    <name type="scientific">Coniophora puteana (strain RWD-64-598)</name>
    <name type="common">Brown rot fungus</name>
    <dbReference type="NCBI Taxonomy" id="741705"/>
    <lineage>
        <taxon>Eukaryota</taxon>
        <taxon>Fungi</taxon>
        <taxon>Dikarya</taxon>
        <taxon>Basidiomycota</taxon>
        <taxon>Agaricomycotina</taxon>
        <taxon>Agaricomycetes</taxon>
        <taxon>Agaricomycetidae</taxon>
        <taxon>Boletales</taxon>
        <taxon>Coniophorineae</taxon>
        <taxon>Coniophoraceae</taxon>
        <taxon>Coniophora</taxon>
    </lineage>
</organism>
<evidence type="ECO:0000313" key="2">
    <source>
        <dbReference type="EMBL" id="EIW74623.1"/>
    </source>
</evidence>
<reference evidence="3" key="1">
    <citation type="journal article" date="2012" name="Science">
        <title>The Paleozoic origin of enzymatic lignin decomposition reconstructed from 31 fungal genomes.</title>
        <authorList>
            <person name="Floudas D."/>
            <person name="Binder M."/>
            <person name="Riley R."/>
            <person name="Barry K."/>
            <person name="Blanchette R.A."/>
            <person name="Henrissat B."/>
            <person name="Martinez A.T."/>
            <person name="Otillar R."/>
            <person name="Spatafora J.W."/>
            <person name="Yadav J.S."/>
            <person name="Aerts A."/>
            <person name="Benoit I."/>
            <person name="Boyd A."/>
            <person name="Carlson A."/>
            <person name="Copeland A."/>
            <person name="Coutinho P.M."/>
            <person name="de Vries R.P."/>
            <person name="Ferreira P."/>
            <person name="Findley K."/>
            <person name="Foster B."/>
            <person name="Gaskell J."/>
            <person name="Glotzer D."/>
            <person name="Gorecki P."/>
            <person name="Heitman J."/>
            <person name="Hesse C."/>
            <person name="Hori C."/>
            <person name="Igarashi K."/>
            <person name="Jurgens J.A."/>
            <person name="Kallen N."/>
            <person name="Kersten P."/>
            <person name="Kohler A."/>
            <person name="Kuees U."/>
            <person name="Kumar T.K.A."/>
            <person name="Kuo A."/>
            <person name="LaButti K."/>
            <person name="Larrondo L.F."/>
            <person name="Lindquist E."/>
            <person name="Ling A."/>
            <person name="Lombard V."/>
            <person name="Lucas S."/>
            <person name="Lundell T."/>
            <person name="Martin R."/>
            <person name="McLaughlin D.J."/>
            <person name="Morgenstern I."/>
            <person name="Morin E."/>
            <person name="Murat C."/>
            <person name="Nagy L.G."/>
            <person name="Nolan M."/>
            <person name="Ohm R.A."/>
            <person name="Patyshakuliyeva A."/>
            <person name="Rokas A."/>
            <person name="Ruiz-Duenas F.J."/>
            <person name="Sabat G."/>
            <person name="Salamov A."/>
            <person name="Samejima M."/>
            <person name="Schmutz J."/>
            <person name="Slot J.C."/>
            <person name="St John F."/>
            <person name="Stenlid J."/>
            <person name="Sun H."/>
            <person name="Sun S."/>
            <person name="Syed K."/>
            <person name="Tsang A."/>
            <person name="Wiebenga A."/>
            <person name="Young D."/>
            <person name="Pisabarro A."/>
            <person name="Eastwood D.C."/>
            <person name="Martin F."/>
            <person name="Cullen D."/>
            <person name="Grigoriev I.V."/>
            <person name="Hibbett D.S."/>
        </authorList>
    </citation>
    <scope>NUCLEOTIDE SEQUENCE [LARGE SCALE GENOMIC DNA]</scope>
    <source>
        <strain evidence="3">RWD-64-598 SS2</strain>
    </source>
</reference>
<dbReference type="RefSeq" id="XP_007775227.1">
    <property type="nucleotide sequence ID" value="XM_007777037.1"/>
</dbReference>
<protein>
    <submittedName>
        <fullName evidence="2">Uncharacterized protein</fullName>
    </submittedName>
</protein>
<keyword evidence="3" id="KW-1185">Reference proteome</keyword>
<feature type="region of interest" description="Disordered" evidence="1">
    <location>
        <begin position="60"/>
        <end position="116"/>
    </location>
</feature>
<dbReference type="Proteomes" id="UP000053558">
    <property type="component" value="Unassembled WGS sequence"/>
</dbReference>
<name>R7SEM2_CONPW</name>
<dbReference type="KEGG" id="cput:CONPUDRAFT_77905"/>
<sequence>MTHGNEITNGDLDPRGLHAVRRAIIMGLLTGVSEAGVLPWWVLGGGALRTWRVYMSKPRDVPHKMKKPRTAYGVPSATRNHRDQEAEQVKSQGPRRPRAPQRIEGQLGPEEGRKSGFRTACTRDLERWRRRRWYQVDERWCNDGLPVERRSARARRCLYPGTLIVPLQVLYKHPRSLIGKNPSVESRIQTIDGAMMSMVLVNGGETESKRNAKVPYDVGDQSETRRNRFDAANADEVIRRPQVFQASERTPQLLLRGSSLAADTYLHEDCFFVFSKPVSLIAQCNDMETEGPTRKWWLDRAPLTRHQHRAEKPSVLSYIIKPRATERPENYAAQVPVAETLQNSLIATSIEWV</sequence>
<dbReference type="GeneID" id="19209677"/>
<evidence type="ECO:0000256" key="1">
    <source>
        <dbReference type="SAM" id="MobiDB-lite"/>
    </source>
</evidence>
<gene>
    <name evidence="2" type="ORF">CONPUDRAFT_77905</name>
</gene>
<dbReference type="AlphaFoldDB" id="R7SEM2"/>
<accession>R7SEM2</accession>
<evidence type="ECO:0000313" key="3">
    <source>
        <dbReference type="Proteomes" id="UP000053558"/>
    </source>
</evidence>